<dbReference type="Proteomes" id="UP000238375">
    <property type="component" value="Unassembled WGS sequence"/>
</dbReference>
<comment type="similarity">
    <text evidence="2 7 8">Belongs to the triosephosphate isomerase family.</text>
</comment>
<dbReference type="GO" id="GO:0005829">
    <property type="term" value="C:cytosol"/>
    <property type="evidence" value="ECO:0007669"/>
    <property type="project" value="TreeGrafter"/>
</dbReference>
<keyword evidence="6 7" id="KW-0413">Isomerase</keyword>
<dbReference type="PANTHER" id="PTHR21139:SF42">
    <property type="entry name" value="TRIOSEPHOSPHATE ISOMERASE"/>
    <property type="match status" value="1"/>
</dbReference>
<dbReference type="InterPro" id="IPR022896">
    <property type="entry name" value="TrioseP_Isoase_bac/euk"/>
</dbReference>
<keyword evidence="4 7" id="KW-0963">Cytoplasm</keyword>
<dbReference type="EMBL" id="PVTE01000002">
    <property type="protein sequence ID" value="PRY45361.1"/>
    <property type="molecule type" value="Genomic_DNA"/>
</dbReference>
<evidence type="ECO:0000256" key="7">
    <source>
        <dbReference type="HAMAP-Rule" id="MF_00147"/>
    </source>
</evidence>
<dbReference type="InterPro" id="IPR000652">
    <property type="entry name" value="Triosephosphate_isomerase"/>
</dbReference>
<dbReference type="GO" id="GO:0006094">
    <property type="term" value="P:gluconeogenesis"/>
    <property type="evidence" value="ECO:0007669"/>
    <property type="project" value="UniProtKB-UniRule"/>
</dbReference>
<evidence type="ECO:0000313" key="10">
    <source>
        <dbReference type="Proteomes" id="UP000238375"/>
    </source>
</evidence>
<comment type="function">
    <text evidence="7">Involved in the gluconeogenesis. Catalyzes stereospecifically the conversion of dihydroxyacetone phosphate (DHAP) to D-glyceraldehyde-3-phosphate (G3P).</text>
</comment>
<dbReference type="Pfam" id="PF00121">
    <property type="entry name" value="TIM"/>
    <property type="match status" value="1"/>
</dbReference>
<dbReference type="InterPro" id="IPR035990">
    <property type="entry name" value="TIM_sf"/>
</dbReference>
<dbReference type="EC" id="5.3.1.1" evidence="7 8"/>
<comment type="catalytic activity">
    <reaction evidence="7 8">
        <text>D-glyceraldehyde 3-phosphate = dihydroxyacetone phosphate</text>
        <dbReference type="Rhea" id="RHEA:18585"/>
        <dbReference type="ChEBI" id="CHEBI:57642"/>
        <dbReference type="ChEBI" id="CHEBI:59776"/>
        <dbReference type="EC" id="5.3.1.1"/>
    </reaction>
</comment>
<evidence type="ECO:0000313" key="9">
    <source>
        <dbReference type="EMBL" id="PRY45361.1"/>
    </source>
</evidence>
<comment type="pathway">
    <text evidence="1 7 8">Carbohydrate degradation; glycolysis; D-glyceraldehyde 3-phosphate from glycerone phosphate: step 1/1.</text>
</comment>
<dbReference type="PANTHER" id="PTHR21139">
    <property type="entry name" value="TRIOSEPHOSPHATE ISOMERASE"/>
    <property type="match status" value="1"/>
</dbReference>
<dbReference type="AlphaFoldDB" id="A0A2T0TIC7"/>
<feature type="binding site" evidence="7">
    <location>
        <position position="216"/>
    </location>
    <ligand>
        <name>substrate</name>
    </ligand>
</feature>
<evidence type="ECO:0000256" key="4">
    <source>
        <dbReference type="ARBA" id="ARBA00022490"/>
    </source>
</evidence>
<dbReference type="NCBIfam" id="TIGR00419">
    <property type="entry name" value="tim"/>
    <property type="match status" value="1"/>
</dbReference>
<proteinExistence type="inferred from homology"/>
<dbReference type="OrthoDB" id="9809429at2"/>
<dbReference type="GO" id="GO:0019563">
    <property type="term" value="P:glycerol catabolic process"/>
    <property type="evidence" value="ECO:0007669"/>
    <property type="project" value="TreeGrafter"/>
</dbReference>
<dbReference type="Gene3D" id="3.20.20.70">
    <property type="entry name" value="Aldolase class I"/>
    <property type="match status" value="1"/>
</dbReference>
<comment type="caution">
    <text evidence="9">The sequence shown here is derived from an EMBL/GenBank/DDBJ whole genome shotgun (WGS) entry which is preliminary data.</text>
</comment>
<dbReference type="CDD" id="cd00311">
    <property type="entry name" value="TIM"/>
    <property type="match status" value="1"/>
</dbReference>
<dbReference type="GO" id="GO:0004807">
    <property type="term" value="F:triose-phosphate isomerase activity"/>
    <property type="evidence" value="ECO:0007669"/>
    <property type="project" value="UniProtKB-UniRule"/>
</dbReference>
<dbReference type="PROSITE" id="PS51440">
    <property type="entry name" value="TIM_2"/>
    <property type="match status" value="1"/>
</dbReference>
<sequence length="254" mass="27621">MRKKIVAGNWKMNKTLDEAKALLSEVIHMVQDEVTSDVTVVLCPPSLYLTTARQYIPTEGRIKLGAQNCHEKKEGAYTGEASAHMLASVGAEYVILGHSERREYFGETNATLADKVNIVLENGLTPIFCCGESRELRENGDYVGYVKGQITDSLFHLSAEEFGKVVIAYEPIWAIGTGLTASSGQAQDMHFELRQHIAEKYGDEVAQDTTILYGGSANAANAAELFSRPDVDGGLIGGASLKSRDFTTVVKAIQ</sequence>
<comment type="pathway">
    <text evidence="7 8">Carbohydrate biosynthesis; gluconeogenesis.</text>
</comment>
<dbReference type="GO" id="GO:0046166">
    <property type="term" value="P:glyceraldehyde-3-phosphate biosynthetic process"/>
    <property type="evidence" value="ECO:0007669"/>
    <property type="project" value="TreeGrafter"/>
</dbReference>
<gene>
    <name evidence="7" type="primary">tpiA</name>
    <name evidence="9" type="ORF">CLV58_102109</name>
</gene>
<protein>
    <recommendedName>
        <fullName evidence="7 8">Triosephosphate isomerase</fullName>
        <shortName evidence="7">TIM</shortName>
        <shortName evidence="7">TPI</shortName>
        <ecNumber evidence="7 8">5.3.1.1</ecNumber>
    </recommendedName>
    <alternativeName>
        <fullName evidence="7">Triose-phosphate isomerase</fullName>
    </alternativeName>
</protein>
<keyword evidence="3 7" id="KW-0312">Gluconeogenesis</keyword>
<feature type="active site" description="Electrophile" evidence="7">
    <location>
        <position position="98"/>
    </location>
</feature>
<dbReference type="PROSITE" id="PS00171">
    <property type="entry name" value="TIM_1"/>
    <property type="match status" value="1"/>
</dbReference>
<dbReference type="SUPFAM" id="SSF51351">
    <property type="entry name" value="Triosephosphate isomerase (TIM)"/>
    <property type="match status" value="1"/>
</dbReference>
<feature type="active site" description="Proton acceptor" evidence="7">
    <location>
        <position position="170"/>
    </location>
</feature>
<feature type="binding site" evidence="7">
    <location>
        <position position="176"/>
    </location>
    <ligand>
        <name>substrate</name>
    </ligand>
</feature>
<dbReference type="UniPathway" id="UPA00138"/>
<feature type="binding site" evidence="7">
    <location>
        <begin position="9"/>
        <end position="11"/>
    </location>
    <ligand>
        <name>substrate</name>
    </ligand>
</feature>
<dbReference type="FunFam" id="3.20.20.70:FF:000016">
    <property type="entry name" value="Triosephosphate isomerase"/>
    <property type="match status" value="1"/>
</dbReference>
<name>A0A2T0TIC7_9BACT</name>
<reference evidence="9 10" key="1">
    <citation type="submission" date="2018-03" db="EMBL/GenBank/DDBJ databases">
        <title>Genomic Encyclopedia of Archaeal and Bacterial Type Strains, Phase II (KMG-II): from individual species to whole genera.</title>
        <authorList>
            <person name="Goeker M."/>
        </authorList>
    </citation>
    <scope>NUCLEOTIDE SEQUENCE [LARGE SCALE GENOMIC DNA]</scope>
    <source>
        <strain evidence="9 10">DSM 28354</strain>
    </source>
</reference>
<dbReference type="InterPro" id="IPR020861">
    <property type="entry name" value="Triosephosphate_isomerase_AS"/>
</dbReference>
<dbReference type="GO" id="GO:0006096">
    <property type="term" value="P:glycolytic process"/>
    <property type="evidence" value="ECO:0007669"/>
    <property type="project" value="UniProtKB-UniRule"/>
</dbReference>
<comment type="subcellular location">
    <subcellularLocation>
        <location evidence="7 8">Cytoplasm</location>
    </subcellularLocation>
</comment>
<evidence type="ECO:0000256" key="8">
    <source>
        <dbReference type="RuleBase" id="RU363013"/>
    </source>
</evidence>
<evidence type="ECO:0000256" key="3">
    <source>
        <dbReference type="ARBA" id="ARBA00022432"/>
    </source>
</evidence>
<organism evidence="9 10">
    <name type="scientific">Spirosoma oryzae</name>
    <dbReference type="NCBI Taxonomy" id="1469603"/>
    <lineage>
        <taxon>Bacteria</taxon>
        <taxon>Pseudomonadati</taxon>
        <taxon>Bacteroidota</taxon>
        <taxon>Cytophagia</taxon>
        <taxon>Cytophagales</taxon>
        <taxon>Cytophagaceae</taxon>
        <taxon>Spirosoma</taxon>
    </lineage>
</organism>
<comment type="subunit">
    <text evidence="7 8">Homodimer.</text>
</comment>
<evidence type="ECO:0000256" key="5">
    <source>
        <dbReference type="ARBA" id="ARBA00023152"/>
    </source>
</evidence>
<evidence type="ECO:0000256" key="2">
    <source>
        <dbReference type="ARBA" id="ARBA00007422"/>
    </source>
</evidence>
<evidence type="ECO:0000256" key="1">
    <source>
        <dbReference type="ARBA" id="ARBA00004680"/>
    </source>
</evidence>
<dbReference type="UniPathway" id="UPA00109">
    <property type="reaction ID" value="UER00189"/>
</dbReference>
<keyword evidence="10" id="KW-1185">Reference proteome</keyword>
<feature type="binding site" evidence="7">
    <location>
        <begin position="237"/>
        <end position="238"/>
    </location>
    <ligand>
        <name>substrate</name>
    </ligand>
</feature>
<dbReference type="InterPro" id="IPR013785">
    <property type="entry name" value="Aldolase_TIM"/>
</dbReference>
<dbReference type="HAMAP" id="MF_00147_B">
    <property type="entry name" value="TIM_B"/>
    <property type="match status" value="1"/>
</dbReference>
<accession>A0A2T0TIC7</accession>
<dbReference type="RefSeq" id="WP_106136224.1">
    <property type="nucleotide sequence ID" value="NZ_PVTE01000002.1"/>
</dbReference>
<evidence type="ECO:0000256" key="6">
    <source>
        <dbReference type="ARBA" id="ARBA00023235"/>
    </source>
</evidence>
<keyword evidence="5 7" id="KW-0324">Glycolysis</keyword>